<feature type="binding site" evidence="9">
    <location>
        <position position="92"/>
    </location>
    <ligand>
        <name>Mg(2+)</name>
        <dbReference type="ChEBI" id="CHEBI:18420"/>
    </ligand>
</feature>
<dbReference type="InterPro" id="IPR022998">
    <property type="entry name" value="ThiamineP_synth_TenI"/>
</dbReference>
<dbReference type="SUPFAM" id="SSF51391">
    <property type="entry name" value="Thiamin phosphate synthase"/>
    <property type="match status" value="1"/>
</dbReference>
<evidence type="ECO:0000313" key="13">
    <source>
        <dbReference type="EMBL" id="MBC8539746.1"/>
    </source>
</evidence>
<dbReference type="Proteomes" id="UP000611762">
    <property type="component" value="Unassembled WGS sequence"/>
</dbReference>
<evidence type="ECO:0000256" key="5">
    <source>
        <dbReference type="ARBA" id="ARBA00022977"/>
    </source>
</evidence>
<dbReference type="FunFam" id="3.20.20.70:FF:000096">
    <property type="entry name" value="Thiamine-phosphate synthase"/>
    <property type="match status" value="1"/>
</dbReference>
<gene>
    <name evidence="9 13" type="primary">thiE</name>
    <name evidence="13" type="ORF">H8698_01995</name>
</gene>
<dbReference type="Pfam" id="PF02581">
    <property type="entry name" value="TMP-TENI"/>
    <property type="match status" value="1"/>
</dbReference>
<evidence type="ECO:0000313" key="14">
    <source>
        <dbReference type="Proteomes" id="UP000611762"/>
    </source>
</evidence>
<proteinExistence type="inferred from homology"/>
<feature type="binding site" evidence="9">
    <location>
        <position position="73"/>
    </location>
    <ligand>
        <name>Mg(2+)</name>
        <dbReference type="ChEBI" id="CHEBI:18420"/>
    </ligand>
</feature>
<dbReference type="GO" id="GO:0009229">
    <property type="term" value="P:thiamine diphosphate biosynthetic process"/>
    <property type="evidence" value="ECO:0007669"/>
    <property type="project" value="UniProtKB-UniRule"/>
</dbReference>
<comment type="catalytic activity">
    <reaction evidence="7 9 10">
        <text>2-(2-carboxy-4-methylthiazol-5-yl)ethyl phosphate + 4-amino-2-methyl-5-(diphosphooxymethyl)pyrimidine + 2 H(+) = thiamine phosphate + CO2 + diphosphate</text>
        <dbReference type="Rhea" id="RHEA:47848"/>
        <dbReference type="ChEBI" id="CHEBI:15378"/>
        <dbReference type="ChEBI" id="CHEBI:16526"/>
        <dbReference type="ChEBI" id="CHEBI:33019"/>
        <dbReference type="ChEBI" id="CHEBI:37575"/>
        <dbReference type="ChEBI" id="CHEBI:57841"/>
        <dbReference type="ChEBI" id="CHEBI:62890"/>
        <dbReference type="EC" id="2.5.1.3"/>
    </reaction>
</comment>
<feature type="domain" description="Thiamine phosphate synthase/TenI" evidence="12">
    <location>
        <begin position="10"/>
        <end position="190"/>
    </location>
</feature>
<evidence type="ECO:0000256" key="4">
    <source>
        <dbReference type="ARBA" id="ARBA00022842"/>
    </source>
</evidence>
<comment type="catalytic activity">
    <reaction evidence="8 9 10">
        <text>2-[(2R,5Z)-2-carboxy-4-methylthiazol-5(2H)-ylidene]ethyl phosphate + 4-amino-2-methyl-5-(diphosphooxymethyl)pyrimidine + 2 H(+) = thiamine phosphate + CO2 + diphosphate</text>
        <dbReference type="Rhea" id="RHEA:47844"/>
        <dbReference type="ChEBI" id="CHEBI:15378"/>
        <dbReference type="ChEBI" id="CHEBI:16526"/>
        <dbReference type="ChEBI" id="CHEBI:33019"/>
        <dbReference type="ChEBI" id="CHEBI:37575"/>
        <dbReference type="ChEBI" id="CHEBI:57841"/>
        <dbReference type="ChEBI" id="CHEBI:62899"/>
        <dbReference type="EC" id="2.5.1.3"/>
    </reaction>
</comment>
<comment type="cofactor">
    <cofactor evidence="9">
        <name>Mg(2+)</name>
        <dbReference type="ChEBI" id="CHEBI:18420"/>
    </cofactor>
    <text evidence="9">Binds 1 Mg(2+) ion per subunit.</text>
</comment>
<keyword evidence="4 9" id="KW-0460">Magnesium</keyword>
<keyword evidence="5 9" id="KW-0784">Thiamine biosynthesis</keyword>
<comment type="catalytic activity">
    <reaction evidence="6 9 10">
        <text>4-methyl-5-(2-phosphooxyethyl)-thiazole + 4-amino-2-methyl-5-(diphosphooxymethyl)pyrimidine + H(+) = thiamine phosphate + diphosphate</text>
        <dbReference type="Rhea" id="RHEA:22328"/>
        <dbReference type="ChEBI" id="CHEBI:15378"/>
        <dbReference type="ChEBI" id="CHEBI:33019"/>
        <dbReference type="ChEBI" id="CHEBI:37575"/>
        <dbReference type="ChEBI" id="CHEBI:57841"/>
        <dbReference type="ChEBI" id="CHEBI:58296"/>
        <dbReference type="EC" id="2.5.1.3"/>
    </reaction>
</comment>
<dbReference type="AlphaFoldDB" id="A0A926DK62"/>
<dbReference type="PANTHER" id="PTHR20857:SF15">
    <property type="entry name" value="THIAMINE-PHOSPHATE SYNTHASE"/>
    <property type="match status" value="1"/>
</dbReference>
<evidence type="ECO:0000259" key="12">
    <source>
        <dbReference type="Pfam" id="PF02581"/>
    </source>
</evidence>
<comment type="similarity">
    <text evidence="9 10">Belongs to the thiamine-phosphate synthase family.</text>
</comment>
<dbReference type="InterPro" id="IPR034291">
    <property type="entry name" value="TMP_synthase"/>
</dbReference>
<protein>
    <recommendedName>
        <fullName evidence="9">Thiamine-phosphate synthase</fullName>
        <shortName evidence="9">TP synthase</shortName>
        <shortName evidence="9">TPS</shortName>
        <ecNumber evidence="9">2.5.1.3</ecNumber>
    </recommendedName>
    <alternativeName>
        <fullName evidence="9">Thiamine-phosphate pyrophosphorylase</fullName>
        <shortName evidence="9">TMP pyrophosphorylase</shortName>
        <shortName evidence="9">TMP-PPase</shortName>
    </alternativeName>
</protein>
<feature type="binding site" evidence="9">
    <location>
        <begin position="40"/>
        <end position="44"/>
    </location>
    <ligand>
        <name>4-amino-2-methyl-5-(diphosphooxymethyl)pyrimidine</name>
        <dbReference type="ChEBI" id="CHEBI:57841"/>
    </ligand>
</feature>
<dbReference type="NCBIfam" id="TIGR00693">
    <property type="entry name" value="thiE"/>
    <property type="match status" value="1"/>
</dbReference>
<organism evidence="13 14">
    <name type="scientific">Congzhengia minquanensis</name>
    <dbReference type="NCBI Taxonomy" id="2763657"/>
    <lineage>
        <taxon>Bacteria</taxon>
        <taxon>Bacillati</taxon>
        <taxon>Bacillota</taxon>
        <taxon>Clostridia</taxon>
        <taxon>Eubacteriales</taxon>
        <taxon>Oscillospiraceae</taxon>
        <taxon>Congzhengia</taxon>
    </lineage>
</organism>
<evidence type="ECO:0000256" key="3">
    <source>
        <dbReference type="ARBA" id="ARBA00022723"/>
    </source>
</evidence>
<dbReference type="CDD" id="cd00564">
    <property type="entry name" value="TMP_TenI"/>
    <property type="match status" value="1"/>
</dbReference>
<accession>A0A926DK62</accession>
<dbReference type="GO" id="GO:0004789">
    <property type="term" value="F:thiamine-phosphate diphosphorylase activity"/>
    <property type="evidence" value="ECO:0007669"/>
    <property type="project" value="UniProtKB-UniRule"/>
</dbReference>
<feature type="binding site" evidence="9">
    <location>
        <begin position="137"/>
        <end position="139"/>
    </location>
    <ligand>
        <name>2-[(2R,5Z)-2-carboxy-4-methylthiazol-5(2H)-ylidene]ethyl phosphate</name>
        <dbReference type="ChEBI" id="CHEBI:62899"/>
    </ligand>
</feature>
<evidence type="ECO:0000256" key="10">
    <source>
        <dbReference type="RuleBase" id="RU003826"/>
    </source>
</evidence>
<keyword evidence="3 9" id="KW-0479">Metal-binding</keyword>
<evidence type="ECO:0000256" key="1">
    <source>
        <dbReference type="ARBA" id="ARBA00005165"/>
    </source>
</evidence>
<evidence type="ECO:0000256" key="6">
    <source>
        <dbReference type="ARBA" id="ARBA00047334"/>
    </source>
</evidence>
<keyword evidence="14" id="KW-1185">Reference proteome</keyword>
<comment type="function">
    <text evidence="9">Condenses 4-methyl-5-(beta-hydroxyethyl)thiazole monophosphate (THZ-P) and 2-methyl-4-amino-5-hydroxymethyl pyrimidine pyrophosphate (HMP-PP) to form thiamine monophosphate (TMP).</text>
</comment>
<feature type="binding site" evidence="9">
    <location>
        <position position="140"/>
    </location>
    <ligand>
        <name>4-amino-2-methyl-5-(diphosphooxymethyl)pyrimidine</name>
        <dbReference type="ChEBI" id="CHEBI:57841"/>
    </ligand>
</feature>
<keyword evidence="2 9" id="KW-0808">Transferase</keyword>
<sequence length="213" mass="22461">MKFDKKSLLLYAVTDRSWLGTDTLAKQVEMALKGGATFVQLREKHLDHDAFLAEALEVKALCKKFSVPFVINDNVALAKEIDADGVHVGQSDMETGSVREFLGSGKIVGVSAQTVEQALLAQARGADYLGVGAVFPTGSKDDAEDVGIDTLKAICAAVNIPVIAIGGIGPQNVAKLNGSGVCGIAVISAIFAQQDITAATKQLRTLTERMTEQ</sequence>
<feature type="binding site" evidence="9">
    <location>
        <position position="167"/>
    </location>
    <ligand>
        <name>2-[(2R,5Z)-2-carboxy-4-methylthiazol-5(2H)-ylidene]ethyl phosphate</name>
        <dbReference type="ChEBI" id="CHEBI:62899"/>
    </ligand>
</feature>
<feature type="binding site" evidence="9">
    <location>
        <position position="111"/>
    </location>
    <ligand>
        <name>4-amino-2-methyl-5-(diphosphooxymethyl)pyrimidine</name>
        <dbReference type="ChEBI" id="CHEBI:57841"/>
    </ligand>
</feature>
<dbReference type="GO" id="GO:0009228">
    <property type="term" value="P:thiamine biosynthetic process"/>
    <property type="evidence" value="ECO:0007669"/>
    <property type="project" value="UniProtKB-KW"/>
</dbReference>
<name>A0A926DK62_9FIRM</name>
<dbReference type="GO" id="GO:0000287">
    <property type="term" value="F:magnesium ion binding"/>
    <property type="evidence" value="ECO:0007669"/>
    <property type="project" value="UniProtKB-UniRule"/>
</dbReference>
<evidence type="ECO:0000256" key="7">
    <source>
        <dbReference type="ARBA" id="ARBA00047851"/>
    </source>
</evidence>
<dbReference type="EMBL" id="JACRSU010000001">
    <property type="protein sequence ID" value="MBC8539746.1"/>
    <property type="molecule type" value="Genomic_DNA"/>
</dbReference>
<evidence type="ECO:0000256" key="2">
    <source>
        <dbReference type="ARBA" id="ARBA00022679"/>
    </source>
</evidence>
<dbReference type="EC" id="2.5.1.3" evidence="9"/>
<feature type="binding site" evidence="9">
    <location>
        <position position="72"/>
    </location>
    <ligand>
        <name>4-amino-2-methyl-5-(diphosphooxymethyl)pyrimidine</name>
        <dbReference type="ChEBI" id="CHEBI:57841"/>
    </ligand>
</feature>
<dbReference type="GO" id="GO:0005737">
    <property type="term" value="C:cytoplasm"/>
    <property type="evidence" value="ECO:0007669"/>
    <property type="project" value="TreeGrafter"/>
</dbReference>
<dbReference type="InterPro" id="IPR036206">
    <property type="entry name" value="ThiamineP_synth_sf"/>
</dbReference>
<dbReference type="PANTHER" id="PTHR20857">
    <property type="entry name" value="THIAMINE-PHOSPHATE PYROPHOSPHORYLASE"/>
    <property type="match status" value="1"/>
</dbReference>
<evidence type="ECO:0000256" key="11">
    <source>
        <dbReference type="RuleBase" id="RU004253"/>
    </source>
</evidence>
<feature type="binding site" evidence="9">
    <location>
        <begin position="187"/>
        <end position="188"/>
    </location>
    <ligand>
        <name>2-[(2R,5Z)-2-carboxy-4-methylthiazol-5(2H)-ylidene]ethyl phosphate</name>
        <dbReference type="ChEBI" id="CHEBI:62899"/>
    </ligand>
</feature>
<dbReference type="RefSeq" id="WP_249310956.1">
    <property type="nucleotide sequence ID" value="NZ_JACRSU010000001.1"/>
</dbReference>
<dbReference type="HAMAP" id="MF_00097">
    <property type="entry name" value="TMP_synthase"/>
    <property type="match status" value="1"/>
</dbReference>
<comment type="caution">
    <text evidence="13">The sequence shown here is derived from an EMBL/GenBank/DDBJ whole genome shotgun (WGS) entry which is preliminary data.</text>
</comment>
<dbReference type="Gene3D" id="3.20.20.70">
    <property type="entry name" value="Aldolase class I"/>
    <property type="match status" value="1"/>
</dbReference>
<reference evidence="13" key="1">
    <citation type="submission" date="2020-08" db="EMBL/GenBank/DDBJ databases">
        <title>Genome public.</title>
        <authorList>
            <person name="Liu C."/>
            <person name="Sun Q."/>
        </authorList>
    </citation>
    <scope>NUCLEOTIDE SEQUENCE</scope>
    <source>
        <strain evidence="13">H8</strain>
    </source>
</reference>
<comment type="pathway">
    <text evidence="1 9 11">Cofactor biosynthesis; thiamine diphosphate biosynthesis; thiamine phosphate from 4-amino-2-methyl-5-diphosphomethylpyrimidine and 4-methyl-5-(2-phosphoethyl)-thiazole: step 1/1.</text>
</comment>
<dbReference type="InterPro" id="IPR013785">
    <property type="entry name" value="Aldolase_TIM"/>
</dbReference>
<evidence type="ECO:0000256" key="9">
    <source>
        <dbReference type="HAMAP-Rule" id="MF_00097"/>
    </source>
</evidence>
<evidence type="ECO:0000256" key="8">
    <source>
        <dbReference type="ARBA" id="ARBA00047883"/>
    </source>
</evidence>